<protein>
    <submittedName>
        <fullName evidence="2">(spotted green pufferfish) hypothetical protein</fullName>
    </submittedName>
</protein>
<reference evidence="2" key="2">
    <citation type="submission" date="2004-02" db="EMBL/GenBank/DDBJ databases">
        <authorList>
            <consortium name="Genoscope"/>
            <consortium name="Whitehead Institute Centre for Genome Research"/>
        </authorList>
    </citation>
    <scope>NUCLEOTIDE SEQUENCE</scope>
</reference>
<comment type="caution">
    <text evidence="2">The sequence shown here is derived from an EMBL/GenBank/DDBJ whole genome shotgun (WGS) entry which is preliminary data.</text>
</comment>
<dbReference type="KEGG" id="tng:GSTEN00031667G001"/>
<evidence type="ECO:0000256" key="1">
    <source>
        <dbReference type="SAM" id="MobiDB-lite"/>
    </source>
</evidence>
<feature type="region of interest" description="Disordered" evidence="1">
    <location>
        <begin position="1"/>
        <end position="25"/>
    </location>
</feature>
<gene>
    <name evidence="2" type="ORF">GSTENG00031667001</name>
</gene>
<dbReference type="EMBL" id="CAAE01015015">
    <property type="protein sequence ID" value="CAG10140.1"/>
    <property type="molecule type" value="Genomic_DNA"/>
</dbReference>
<accession>Q4RN92</accession>
<feature type="compositionally biased region" description="Polar residues" evidence="1">
    <location>
        <begin position="10"/>
        <end position="25"/>
    </location>
</feature>
<evidence type="ECO:0000313" key="2">
    <source>
        <dbReference type="EMBL" id="CAG10140.1"/>
    </source>
</evidence>
<proteinExistence type="predicted"/>
<name>Q4RN92_TETNG</name>
<reference evidence="2" key="1">
    <citation type="journal article" date="2004" name="Nature">
        <title>Genome duplication in the teleost fish Tetraodon nigroviridis reveals the early vertebrate proto-karyotype.</title>
        <authorList>
            <person name="Jaillon O."/>
            <person name="Aury J.-M."/>
            <person name="Brunet F."/>
            <person name="Petit J.-L."/>
            <person name="Stange-Thomann N."/>
            <person name="Mauceli E."/>
            <person name="Bouneau L."/>
            <person name="Fischer C."/>
            <person name="Ozouf-Costaz C."/>
            <person name="Bernot A."/>
            <person name="Nicaud S."/>
            <person name="Jaffe D."/>
            <person name="Fisher S."/>
            <person name="Lutfalla G."/>
            <person name="Dossat C."/>
            <person name="Segurens B."/>
            <person name="Dasilva C."/>
            <person name="Salanoubat M."/>
            <person name="Levy M."/>
            <person name="Boudet N."/>
            <person name="Castellano S."/>
            <person name="Anthouard V."/>
            <person name="Jubin C."/>
            <person name="Castelli V."/>
            <person name="Katinka M."/>
            <person name="Vacherie B."/>
            <person name="Biemont C."/>
            <person name="Skalli Z."/>
            <person name="Cattolico L."/>
            <person name="Poulain J."/>
            <person name="De Berardinis V."/>
            <person name="Cruaud C."/>
            <person name="Duprat S."/>
            <person name="Brottier P."/>
            <person name="Coutanceau J.-P."/>
            <person name="Gouzy J."/>
            <person name="Parra G."/>
            <person name="Lardier G."/>
            <person name="Chapple C."/>
            <person name="McKernan K.J."/>
            <person name="McEwan P."/>
            <person name="Bosak S."/>
            <person name="Kellis M."/>
            <person name="Volff J.-N."/>
            <person name="Guigo R."/>
            <person name="Zody M.C."/>
            <person name="Mesirov J."/>
            <person name="Lindblad-Toh K."/>
            <person name="Birren B."/>
            <person name="Nusbaum C."/>
            <person name="Kahn D."/>
            <person name="Robinson-Rechavi M."/>
            <person name="Laudet V."/>
            <person name="Schachter V."/>
            <person name="Quetier F."/>
            <person name="Saurin W."/>
            <person name="Scarpelli C."/>
            <person name="Wincker P."/>
            <person name="Lander E.S."/>
            <person name="Weissenbach J."/>
            <person name="Roest Crollius H."/>
        </authorList>
    </citation>
    <scope>NUCLEOTIDE SEQUENCE [LARGE SCALE GENOMIC DNA]</scope>
</reference>
<dbReference type="AlphaFoldDB" id="Q4RN92"/>
<sequence>MEEESDTRKINNSFLRDQNYATEGI</sequence>
<organism evidence="2">
    <name type="scientific">Tetraodon nigroviridis</name>
    <name type="common">Spotted green pufferfish</name>
    <name type="synonym">Chelonodon nigroviridis</name>
    <dbReference type="NCBI Taxonomy" id="99883"/>
    <lineage>
        <taxon>Eukaryota</taxon>
        <taxon>Metazoa</taxon>
        <taxon>Chordata</taxon>
        <taxon>Craniata</taxon>
        <taxon>Vertebrata</taxon>
        <taxon>Euteleostomi</taxon>
        <taxon>Actinopterygii</taxon>
        <taxon>Neopterygii</taxon>
        <taxon>Teleostei</taxon>
        <taxon>Neoteleostei</taxon>
        <taxon>Acanthomorphata</taxon>
        <taxon>Eupercaria</taxon>
        <taxon>Tetraodontiformes</taxon>
        <taxon>Tetradontoidea</taxon>
        <taxon>Tetraodontidae</taxon>
        <taxon>Tetraodon</taxon>
    </lineage>
</organism>